<evidence type="ECO:0000256" key="4">
    <source>
        <dbReference type="ARBA" id="ARBA00022729"/>
    </source>
</evidence>
<dbReference type="Gene3D" id="3.40.50.1820">
    <property type="entry name" value="alpha/beta hydrolase"/>
    <property type="match status" value="1"/>
</dbReference>
<dbReference type="AlphaFoldDB" id="A0A9Q9AL37"/>
<evidence type="ECO:0000313" key="11">
    <source>
        <dbReference type="Proteomes" id="UP001056384"/>
    </source>
</evidence>
<keyword evidence="7" id="KW-0325">Glycoprotein</keyword>
<evidence type="ECO:0000256" key="3">
    <source>
        <dbReference type="ARBA" id="ARBA00014212"/>
    </source>
</evidence>
<evidence type="ECO:0000256" key="7">
    <source>
        <dbReference type="ARBA" id="ARBA00023180"/>
    </source>
</evidence>
<evidence type="ECO:0000256" key="8">
    <source>
        <dbReference type="ARBA" id="ARBA00031934"/>
    </source>
</evidence>
<dbReference type="Pfam" id="PF02089">
    <property type="entry name" value="Palm_thioest"/>
    <property type="match status" value="1"/>
</dbReference>
<dbReference type="PANTHER" id="PTHR11247:SF8">
    <property type="entry name" value="PALMITOYL-PROTEIN THIOESTERASE 1"/>
    <property type="match status" value="1"/>
</dbReference>
<sequence length="369" mass="41750">MRSLLSLPAVLAFWTYTSAASILQQQPLNFESESKKPLPLLIWHGLGDQYDNDGLHTVGDLAKEVNRGTYVYYIRIDEDGGQDRQATFLGNLTEQISQVCQDIRNDTQLWQQNSHGDGVGESVHVDALGFSQGGQFLRGLIQRCEGLHVRSLVTYGSQHNGIAAIKACGTWDFLCKGALALMKGNAYSDYVQSRVVPAQYYRTINETDGEPVEGYLKYSNFLADVNNEREEKKKVYAERLARLEKFVMVVFADDTTVIPKESGWFAEVNATTEKVTPLRERKIYKEDWIGLKQLDKKGALEFESTKGDHMQLDDEGLAGTFEKYFGPEKHFGKVQVVKKPRPCSGRKKSWQSKMEAWRKGLDAPIKEYL</sequence>
<organism evidence="10 11">
    <name type="scientific">Septoria linicola</name>
    <dbReference type="NCBI Taxonomy" id="215465"/>
    <lineage>
        <taxon>Eukaryota</taxon>
        <taxon>Fungi</taxon>
        <taxon>Dikarya</taxon>
        <taxon>Ascomycota</taxon>
        <taxon>Pezizomycotina</taxon>
        <taxon>Dothideomycetes</taxon>
        <taxon>Dothideomycetidae</taxon>
        <taxon>Mycosphaerellales</taxon>
        <taxon>Mycosphaerellaceae</taxon>
        <taxon>Septoria</taxon>
    </lineage>
</organism>
<feature type="signal peptide" evidence="9">
    <location>
        <begin position="1"/>
        <end position="19"/>
    </location>
</feature>
<dbReference type="InterPro" id="IPR029058">
    <property type="entry name" value="AB_hydrolase_fold"/>
</dbReference>
<dbReference type="InterPro" id="IPR002472">
    <property type="entry name" value="Palm_thioest"/>
</dbReference>
<feature type="chain" id="PRO_5040339564" description="Palmitoyl-protein thioesterase 1" evidence="9">
    <location>
        <begin position="20"/>
        <end position="369"/>
    </location>
</feature>
<dbReference type="FunFam" id="3.40.50.1820:FF:000107">
    <property type="entry name" value="Palmitoyl-protein thioesterase 1"/>
    <property type="match status" value="1"/>
</dbReference>
<accession>A0A9Q9AL37</accession>
<proteinExistence type="inferred from homology"/>
<evidence type="ECO:0000256" key="2">
    <source>
        <dbReference type="ARBA" id="ARBA00012423"/>
    </source>
</evidence>
<protein>
    <recommendedName>
        <fullName evidence="3">Palmitoyl-protein thioesterase 1</fullName>
        <ecNumber evidence="2">3.1.2.22</ecNumber>
    </recommendedName>
    <alternativeName>
        <fullName evidence="8">Palmitoyl-protein hydrolase 1</fullName>
    </alternativeName>
</protein>
<dbReference type="PANTHER" id="PTHR11247">
    <property type="entry name" value="PALMITOYL-PROTEIN THIOESTERASE/DOLICHYLDIPHOSPHATASE 1"/>
    <property type="match status" value="1"/>
</dbReference>
<dbReference type="PRINTS" id="PR00414">
    <property type="entry name" value="PPTHIESTRASE"/>
</dbReference>
<dbReference type="SUPFAM" id="SSF53474">
    <property type="entry name" value="alpha/beta-Hydrolases"/>
    <property type="match status" value="1"/>
</dbReference>
<name>A0A9Q9AL37_9PEZI</name>
<dbReference type="GO" id="GO:0008474">
    <property type="term" value="F:palmitoyl-(protein) hydrolase activity"/>
    <property type="evidence" value="ECO:0007669"/>
    <property type="project" value="UniProtKB-EC"/>
</dbReference>
<gene>
    <name evidence="10" type="ORF">Slin15195_G032930</name>
</gene>
<keyword evidence="11" id="KW-1185">Reference proteome</keyword>
<keyword evidence="6" id="KW-1015">Disulfide bond</keyword>
<keyword evidence="5" id="KW-0378">Hydrolase</keyword>
<keyword evidence="4 9" id="KW-0732">Signal</keyword>
<evidence type="ECO:0000256" key="1">
    <source>
        <dbReference type="ARBA" id="ARBA00010758"/>
    </source>
</evidence>
<evidence type="ECO:0000256" key="9">
    <source>
        <dbReference type="SAM" id="SignalP"/>
    </source>
</evidence>
<evidence type="ECO:0000313" key="10">
    <source>
        <dbReference type="EMBL" id="USW49974.1"/>
    </source>
</evidence>
<evidence type="ECO:0000256" key="5">
    <source>
        <dbReference type="ARBA" id="ARBA00022801"/>
    </source>
</evidence>
<dbReference type="EC" id="3.1.2.22" evidence="2"/>
<reference evidence="10" key="1">
    <citation type="submission" date="2022-06" db="EMBL/GenBank/DDBJ databases">
        <title>Complete genome sequences of two strains of the flax pathogen Septoria linicola.</title>
        <authorList>
            <person name="Lapalu N."/>
            <person name="Simon A."/>
            <person name="Demenou B."/>
            <person name="Paumier D."/>
            <person name="Guillot M.-P."/>
            <person name="Gout L."/>
            <person name="Valade R."/>
        </authorList>
    </citation>
    <scope>NUCLEOTIDE SEQUENCE</scope>
    <source>
        <strain evidence="10">SE15195</strain>
    </source>
</reference>
<evidence type="ECO:0000256" key="6">
    <source>
        <dbReference type="ARBA" id="ARBA00023157"/>
    </source>
</evidence>
<dbReference type="Proteomes" id="UP001056384">
    <property type="component" value="Chromosome 2"/>
</dbReference>
<comment type="similarity">
    <text evidence="1">Belongs to the palmitoyl-protein thioesterase family.</text>
</comment>
<dbReference type="EMBL" id="CP099419">
    <property type="protein sequence ID" value="USW49974.1"/>
    <property type="molecule type" value="Genomic_DNA"/>
</dbReference>
<dbReference type="OrthoDB" id="10263094at2759"/>